<dbReference type="SUPFAM" id="SSF103481">
    <property type="entry name" value="Multidrug resistance efflux transporter EmrE"/>
    <property type="match status" value="2"/>
</dbReference>
<gene>
    <name evidence="8" type="ORF">AT959_02070</name>
</gene>
<evidence type="ECO:0000256" key="5">
    <source>
        <dbReference type="ARBA" id="ARBA00023136"/>
    </source>
</evidence>
<proteinExistence type="inferred from homology"/>
<accession>A0A133XNV1</accession>
<comment type="caution">
    <text evidence="8">The sequence shown here is derived from an EMBL/GenBank/DDBJ whole genome shotgun (WGS) entry which is preliminary data.</text>
</comment>
<keyword evidence="4 6" id="KW-1133">Transmembrane helix</keyword>
<feature type="domain" description="EamA" evidence="7">
    <location>
        <begin position="162"/>
        <end position="294"/>
    </location>
</feature>
<evidence type="ECO:0000256" key="2">
    <source>
        <dbReference type="ARBA" id="ARBA00007362"/>
    </source>
</evidence>
<feature type="domain" description="EamA" evidence="7">
    <location>
        <begin position="18"/>
        <end position="148"/>
    </location>
</feature>
<keyword evidence="9" id="KW-1185">Reference proteome</keyword>
<dbReference type="Pfam" id="PF00892">
    <property type="entry name" value="EamA"/>
    <property type="match status" value="2"/>
</dbReference>
<evidence type="ECO:0000256" key="4">
    <source>
        <dbReference type="ARBA" id="ARBA00022989"/>
    </source>
</evidence>
<feature type="transmembrane region" description="Helical" evidence="6">
    <location>
        <begin position="103"/>
        <end position="127"/>
    </location>
</feature>
<dbReference type="PANTHER" id="PTHR32322:SF2">
    <property type="entry name" value="EAMA DOMAIN-CONTAINING PROTEIN"/>
    <property type="match status" value="1"/>
</dbReference>
<feature type="transmembrane region" description="Helical" evidence="6">
    <location>
        <begin position="223"/>
        <end position="244"/>
    </location>
</feature>
<dbReference type="InterPro" id="IPR037185">
    <property type="entry name" value="EmrE-like"/>
</dbReference>
<organism evidence="8 9">
    <name type="scientific">Dechloromonas denitrificans</name>
    <dbReference type="NCBI Taxonomy" id="281362"/>
    <lineage>
        <taxon>Bacteria</taxon>
        <taxon>Pseudomonadati</taxon>
        <taxon>Pseudomonadota</taxon>
        <taxon>Betaproteobacteria</taxon>
        <taxon>Rhodocyclales</taxon>
        <taxon>Azonexaceae</taxon>
        <taxon>Dechloromonas</taxon>
    </lineage>
</organism>
<name>A0A133XNV1_9RHOO</name>
<keyword evidence="3 6" id="KW-0812">Transmembrane</keyword>
<feature type="transmembrane region" description="Helical" evidence="6">
    <location>
        <begin position="279"/>
        <end position="297"/>
    </location>
</feature>
<feature type="transmembrane region" description="Helical" evidence="6">
    <location>
        <begin position="134"/>
        <end position="155"/>
    </location>
</feature>
<comment type="subcellular location">
    <subcellularLocation>
        <location evidence="1">Membrane</location>
        <topology evidence="1">Multi-pass membrane protein</topology>
    </subcellularLocation>
</comment>
<dbReference type="GO" id="GO:0016020">
    <property type="term" value="C:membrane"/>
    <property type="evidence" value="ECO:0007669"/>
    <property type="project" value="UniProtKB-SubCell"/>
</dbReference>
<reference evidence="8 9" key="1">
    <citation type="submission" date="2015-12" db="EMBL/GenBank/DDBJ databases">
        <title>Nitrous oxide reduction kinetics distinguish bacteria harboring typical versus atypical NosZ.</title>
        <authorList>
            <person name="Yoon S."/>
            <person name="Nissen S."/>
            <person name="Park D."/>
            <person name="Sanford R.A."/>
            <person name="Loeffler F.E."/>
        </authorList>
    </citation>
    <scope>NUCLEOTIDE SEQUENCE [LARGE SCALE GENOMIC DNA]</scope>
    <source>
        <strain evidence="8 9">ATCC BAA-841</strain>
    </source>
</reference>
<keyword evidence="5 6" id="KW-0472">Membrane</keyword>
<evidence type="ECO:0000256" key="1">
    <source>
        <dbReference type="ARBA" id="ARBA00004141"/>
    </source>
</evidence>
<evidence type="ECO:0000313" key="8">
    <source>
        <dbReference type="EMBL" id="KXB32607.1"/>
    </source>
</evidence>
<feature type="transmembrane region" description="Helical" evidence="6">
    <location>
        <begin position="161"/>
        <end position="180"/>
    </location>
</feature>
<comment type="similarity">
    <text evidence="2">Belongs to the EamA transporter family.</text>
</comment>
<dbReference type="Proteomes" id="UP000070186">
    <property type="component" value="Unassembled WGS sequence"/>
</dbReference>
<protein>
    <recommendedName>
        <fullName evidence="7">EamA domain-containing protein</fullName>
    </recommendedName>
</protein>
<dbReference type="InterPro" id="IPR000620">
    <property type="entry name" value="EamA_dom"/>
</dbReference>
<dbReference type="InterPro" id="IPR050638">
    <property type="entry name" value="AA-Vitamin_Transporters"/>
</dbReference>
<feature type="transmembrane region" description="Helical" evidence="6">
    <location>
        <begin position="20"/>
        <end position="40"/>
    </location>
</feature>
<sequence>MNVSDGGSAGPWLSDATKGLLAGLVVVVCWSGFNIVSRFGSKGVFTPFDLAAMRYGISGMLTLPFFLKYVPPREWPRYMVLAVFGGLGYGLLVYSGFSFAPSAHAGVFVNGGIPFWTVIIVAVLARFHIARHTVLALILSTCGLLLIGFDSLFAAHEQNEWIGDALFLAAALSWAIFGLLMRRWQIKPHLGIFGIASFALLFYMPVYLLYLPKTVQYASWGDIVLQCVYQGIVAALVAAGMYSYANQKIGACQASMMLALVPAVSAIGAFFILDEKLSLTIMLGIVIVSAGAILGAMPSDGAKKLLSARLRGS</sequence>
<dbReference type="EMBL" id="LODL01000005">
    <property type="protein sequence ID" value="KXB32607.1"/>
    <property type="molecule type" value="Genomic_DNA"/>
</dbReference>
<dbReference type="PANTHER" id="PTHR32322">
    <property type="entry name" value="INNER MEMBRANE TRANSPORTER"/>
    <property type="match status" value="1"/>
</dbReference>
<evidence type="ECO:0000313" key="9">
    <source>
        <dbReference type="Proteomes" id="UP000070186"/>
    </source>
</evidence>
<dbReference type="RefSeq" id="WP_066880265.1">
    <property type="nucleotide sequence ID" value="NZ_LODL01000005.1"/>
</dbReference>
<dbReference type="AlphaFoldDB" id="A0A133XNV1"/>
<feature type="transmembrane region" description="Helical" evidence="6">
    <location>
        <begin position="192"/>
        <end position="211"/>
    </location>
</feature>
<feature type="transmembrane region" description="Helical" evidence="6">
    <location>
        <begin position="78"/>
        <end position="97"/>
    </location>
</feature>
<evidence type="ECO:0000259" key="7">
    <source>
        <dbReference type="Pfam" id="PF00892"/>
    </source>
</evidence>
<evidence type="ECO:0000256" key="6">
    <source>
        <dbReference type="SAM" id="Phobius"/>
    </source>
</evidence>
<evidence type="ECO:0000256" key="3">
    <source>
        <dbReference type="ARBA" id="ARBA00022692"/>
    </source>
</evidence>
<feature type="transmembrane region" description="Helical" evidence="6">
    <location>
        <begin position="256"/>
        <end position="273"/>
    </location>
</feature>